<keyword evidence="3 5" id="KW-1133">Transmembrane helix</keyword>
<feature type="transmembrane region" description="Helical" evidence="5">
    <location>
        <begin position="160"/>
        <end position="183"/>
    </location>
</feature>
<dbReference type="Pfam" id="PF04932">
    <property type="entry name" value="Wzy_C"/>
    <property type="match status" value="1"/>
</dbReference>
<dbReference type="GO" id="GO:0016020">
    <property type="term" value="C:membrane"/>
    <property type="evidence" value="ECO:0007669"/>
    <property type="project" value="UniProtKB-SubCell"/>
</dbReference>
<dbReference type="EMBL" id="PFCB01000018">
    <property type="protein sequence ID" value="PIR74518.1"/>
    <property type="molecule type" value="Genomic_DNA"/>
</dbReference>
<keyword evidence="4 5" id="KW-0472">Membrane</keyword>
<comment type="caution">
    <text evidence="7">The sequence shown here is derived from an EMBL/GenBank/DDBJ whole genome shotgun (WGS) entry which is preliminary data.</text>
</comment>
<feature type="transmembrane region" description="Helical" evidence="5">
    <location>
        <begin position="230"/>
        <end position="246"/>
    </location>
</feature>
<evidence type="ECO:0000313" key="8">
    <source>
        <dbReference type="Proteomes" id="UP000230154"/>
    </source>
</evidence>
<feature type="transmembrane region" description="Helical" evidence="5">
    <location>
        <begin position="120"/>
        <end position="140"/>
    </location>
</feature>
<keyword evidence="2 5" id="KW-0812">Transmembrane</keyword>
<dbReference type="Proteomes" id="UP000230154">
    <property type="component" value="Unassembled WGS sequence"/>
</dbReference>
<feature type="transmembrane region" description="Helical" evidence="5">
    <location>
        <begin position="65"/>
        <end position="83"/>
    </location>
</feature>
<dbReference type="InterPro" id="IPR007016">
    <property type="entry name" value="O-antigen_ligase-rel_domated"/>
</dbReference>
<evidence type="ECO:0000256" key="2">
    <source>
        <dbReference type="ARBA" id="ARBA00022692"/>
    </source>
</evidence>
<feature type="transmembrane region" description="Helical" evidence="5">
    <location>
        <begin position="398"/>
        <end position="417"/>
    </location>
</feature>
<feature type="transmembrane region" description="Helical" evidence="5">
    <location>
        <begin position="253"/>
        <end position="270"/>
    </location>
</feature>
<evidence type="ECO:0000256" key="4">
    <source>
        <dbReference type="ARBA" id="ARBA00023136"/>
    </source>
</evidence>
<dbReference type="AlphaFoldDB" id="A0A2H0TQU5"/>
<evidence type="ECO:0000313" key="7">
    <source>
        <dbReference type="EMBL" id="PIR74518.1"/>
    </source>
</evidence>
<name>A0A2H0TQU5_9BACT</name>
<dbReference type="InterPro" id="IPR051533">
    <property type="entry name" value="WaaL-like"/>
</dbReference>
<proteinExistence type="predicted"/>
<evidence type="ECO:0000256" key="5">
    <source>
        <dbReference type="SAM" id="Phobius"/>
    </source>
</evidence>
<feature type="transmembrane region" description="Helical" evidence="5">
    <location>
        <begin position="28"/>
        <end position="45"/>
    </location>
</feature>
<feature type="domain" description="O-antigen ligase-related" evidence="6">
    <location>
        <begin position="215"/>
        <end position="353"/>
    </location>
</feature>
<evidence type="ECO:0000256" key="3">
    <source>
        <dbReference type="ARBA" id="ARBA00022989"/>
    </source>
</evidence>
<feature type="transmembrane region" description="Helical" evidence="5">
    <location>
        <begin position="340"/>
        <end position="361"/>
    </location>
</feature>
<accession>A0A2H0TQU5</accession>
<dbReference type="PANTHER" id="PTHR37422">
    <property type="entry name" value="TEICHURONIC ACID BIOSYNTHESIS PROTEIN TUAE"/>
    <property type="match status" value="1"/>
</dbReference>
<organism evidence="7 8">
    <name type="scientific">Candidatus Magasanikbacteria bacterium CG10_big_fil_rev_8_21_14_0_10_47_10</name>
    <dbReference type="NCBI Taxonomy" id="1974652"/>
    <lineage>
        <taxon>Bacteria</taxon>
        <taxon>Candidatus Magasanikiibacteriota</taxon>
    </lineage>
</organism>
<gene>
    <name evidence="7" type="ORF">COU35_02000</name>
</gene>
<sequence length="431" mass="48303">MHMQSLLPLIFLLLPTYLIRFQLGPVPTTLLEVFILISIGTSLYYNGPNNVWREVKQTLHTNKLLFAGLVLFFLGATLSLFTATNVRAAAGEWKAFYLEPILFFFVLAPALKKNLQQRNLLLALILSGLITAIFAVYQHFTGWLVPDAFWANGTSYRVTAWYGFPNGVGLFLSPLIPLALYLIHSVWYEKKKSNTSHSRENRNPDLLFLALSIVFLFFSIPAIFFAKSTGALVGVAGGIGLLLLLYKKTRWPSVALIAIGVIILFSLPPGNAVRTELLAQDRSGQIRRAIWNETVSLLKDRPLLGAGLASYDDRIVPYHTTVNGEGIEIFHHPHNIFLSIYVNTGLMGLTGFILILIWFYSRSSRLIVHSSPNRVLPIYLMASMTVILVSGLVDSPYIKNDLAILFWLLPALLIATIDSKERIFYSKNPTY</sequence>
<feature type="transmembrane region" description="Helical" evidence="5">
    <location>
        <begin position="95"/>
        <end position="111"/>
    </location>
</feature>
<evidence type="ECO:0000259" key="6">
    <source>
        <dbReference type="Pfam" id="PF04932"/>
    </source>
</evidence>
<comment type="subcellular location">
    <subcellularLocation>
        <location evidence="1">Membrane</location>
        <topology evidence="1">Multi-pass membrane protein</topology>
    </subcellularLocation>
</comment>
<reference evidence="8" key="1">
    <citation type="submission" date="2017-09" db="EMBL/GenBank/DDBJ databases">
        <title>Depth-based differentiation of microbial function through sediment-hosted aquifers and enrichment of novel symbionts in the deep terrestrial subsurface.</title>
        <authorList>
            <person name="Probst A.J."/>
            <person name="Ladd B."/>
            <person name="Jarett J.K."/>
            <person name="Geller-Mcgrath D.E."/>
            <person name="Sieber C.M.K."/>
            <person name="Emerson J.B."/>
            <person name="Anantharaman K."/>
            <person name="Thomas B.C."/>
            <person name="Malmstrom R."/>
            <person name="Stieglmeier M."/>
            <person name="Klingl A."/>
            <person name="Woyke T."/>
            <person name="Ryan C.M."/>
            <person name="Banfield J.F."/>
        </authorList>
    </citation>
    <scope>NUCLEOTIDE SEQUENCE [LARGE SCALE GENOMIC DNA]</scope>
</reference>
<protein>
    <recommendedName>
        <fullName evidence="6">O-antigen ligase-related domain-containing protein</fullName>
    </recommendedName>
</protein>
<feature type="transmembrane region" description="Helical" evidence="5">
    <location>
        <begin position="204"/>
        <end position="224"/>
    </location>
</feature>
<dbReference type="PANTHER" id="PTHR37422:SF23">
    <property type="entry name" value="TEICHURONIC ACID BIOSYNTHESIS PROTEIN TUAE"/>
    <property type="match status" value="1"/>
</dbReference>
<feature type="transmembrane region" description="Helical" evidence="5">
    <location>
        <begin position="373"/>
        <end position="392"/>
    </location>
</feature>
<evidence type="ECO:0000256" key="1">
    <source>
        <dbReference type="ARBA" id="ARBA00004141"/>
    </source>
</evidence>